<evidence type="ECO:0000256" key="1">
    <source>
        <dbReference type="SAM" id="MobiDB-lite"/>
    </source>
</evidence>
<evidence type="ECO:0000313" key="3">
    <source>
        <dbReference type="Proteomes" id="UP000279994"/>
    </source>
</evidence>
<name>A0A3N0GPH5_9ACTN</name>
<accession>A0A3N0GPH5</accession>
<dbReference type="AlphaFoldDB" id="A0A3N0GPH5"/>
<dbReference type="Proteomes" id="UP000279994">
    <property type="component" value="Unassembled WGS sequence"/>
</dbReference>
<organism evidence="2 3">
    <name type="scientific">Nocardioides pocheonensis</name>
    <dbReference type="NCBI Taxonomy" id="661485"/>
    <lineage>
        <taxon>Bacteria</taxon>
        <taxon>Bacillati</taxon>
        <taxon>Actinomycetota</taxon>
        <taxon>Actinomycetes</taxon>
        <taxon>Propionibacteriales</taxon>
        <taxon>Nocardioidaceae</taxon>
        <taxon>Nocardioides</taxon>
    </lineage>
</organism>
<sequence>MIPMAATRFIEEERGTYTSSPRNPHQGYYAGNFSGHPSTFDGFALAQKYAEPSSTGRSTGGWF</sequence>
<protein>
    <submittedName>
        <fullName evidence="2">Uncharacterized protein</fullName>
    </submittedName>
</protein>
<dbReference type="EMBL" id="RJSF01000040">
    <property type="protein sequence ID" value="RNM14058.1"/>
    <property type="molecule type" value="Genomic_DNA"/>
</dbReference>
<gene>
    <name evidence="2" type="ORF">EFL26_14060</name>
</gene>
<keyword evidence="3" id="KW-1185">Reference proteome</keyword>
<reference evidence="2 3" key="1">
    <citation type="submission" date="2018-11" db="EMBL/GenBank/DDBJ databases">
        <authorList>
            <person name="Li F."/>
        </authorList>
    </citation>
    <scope>NUCLEOTIDE SEQUENCE [LARGE SCALE GENOMIC DNA]</scope>
    <source>
        <strain evidence="2 3">Gsoil 818</strain>
    </source>
</reference>
<proteinExistence type="predicted"/>
<feature type="region of interest" description="Disordered" evidence="1">
    <location>
        <begin position="10"/>
        <end position="31"/>
    </location>
</feature>
<comment type="caution">
    <text evidence="2">The sequence shown here is derived from an EMBL/GenBank/DDBJ whole genome shotgun (WGS) entry which is preliminary data.</text>
</comment>
<evidence type="ECO:0000313" key="2">
    <source>
        <dbReference type="EMBL" id="RNM14058.1"/>
    </source>
</evidence>